<organism evidence="1 2">
    <name type="scientific">Latimeria chalumnae</name>
    <name type="common">Coelacanth</name>
    <dbReference type="NCBI Taxonomy" id="7897"/>
    <lineage>
        <taxon>Eukaryota</taxon>
        <taxon>Metazoa</taxon>
        <taxon>Chordata</taxon>
        <taxon>Craniata</taxon>
        <taxon>Vertebrata</taxon>
        <taxon>Euteleostomi</taxon>
        <taxon>Coelacanthiformes</taxon>
        <taxon>Coelacanthidae</taxon>
        <taxon>Latimeria</taxon>
    </lineage>
</organism>
<dbReference type="SUPFAM" id="SSF56219">
    <property type="entry name" value="DNase I-like"/>
    <property type="match status" value="1"/>
</dbReference>
<dbReference type="GeneTree" id="ENSGT00940000164735"/>
<reference evidence="1" key="3">
    <citation type="submission" date="2025-09" db="UniProtKB">
        <authorList>
            <consortium name="Ensembl"/>
        </authorList>
    </citation>
    <scope>IDENTIFICATION</scope>
</reference>
<keyword evidence="2" id="KW-1185">Reference proteome</keyword>
<dbReference type="EMBL" id="AFYH01112981">
    <property type="status" value="NOT_ANNOTATED_CDS"/>
    <property type="molecule type" value="Genomic_DNA"/>
</dbReference>
<reference evidence="1" key="2">
    <citation type="submission" date="2025-08" db="UniProtKB">
        <authorList>
            <consortium name="Ensembl"/>
        </authorList>
    </citation>
    <scope>IDENTIFICATION</scope>
</reference>
<sequence>AWNIHTLMDKDNVPRPERRTALIARELACYNIDIAALSETRLAGEGSIEERGGGYTFFWKGKAESEGGIHGVGLTIKTTLLKLLPDLPIGFRLIRAVFNLHIIPPQCKRPKMIRAIFNTAKLKHLDTRDELKQELEENLSVYLWEKRTPSEKWSQFKEIVTETAKTVLGLKKRVHQDWFDENEDVIIKILNEKQNAFVDWQDDPTSTSKKDRFKHLQRKAQFQLQTKNLKKFFDALKTICGPSRSGTTPLLSSDGTTLIKDKAGITQCWAEHFNNLLSRSSSVDPKALDLVPQQPIKEDLDLPPSLGEVKTMNTGKAPGKDGIMAEIYKAAGPKTIEILYNILYSVWEVEEMPKDLKDATIIPLFKNKGSKGCGNYRGISLLSIAGKILARIILNRLILNISENMLPEAQCGFRPGASQLFGLTISLGKTEVLFQSSLTTYNDPPPCIFIQGTKLKNADNLKYLGSNISSDGSLDIEISSRLCK</sequence>
<dbReference type="InParanoid" id="H3ABH8"/>
<name>H3ABH8_LATCH</name>
<evidence type="ECO:0000313" key="2">
    <source>
        <dbReference type="Proteomes" id="UP000008672"/>
    </source>
</evidence>
<dbReference type="AlphaFoldDB" id="H3ABH8"/>
<dbReference type="InterPro" id="IPR036691">
    <property type="entry name" value="Endo/exonu/phosph_ase_sf"/>
</dbReference>
<dbReference type="STRING" id="7897.ENSLACP00000006999"/>
<evidence type="ECO:0000313" key="1">
    <source>
        <dbReference type="Ensembl" id="ENSLACP00000006999.1"/>
    </source>
</evidence>
<proteinExistence type="predicted"/>
<dbReference type="OMA" id="CYNIDIA"/>
<dbReference type="HOGENOM" id="CLU_543543_0_0_1"/>
<dbReference type="eggNOG" id="KOG1075">
    <property type="taxonomic scope" value="Eukaryota"/>
</dbReference>
<dbReference type="PANTHER" id="PTHR19446">
    <property type="entry name" value="REVERSE TRANSCRIPTASES"/>
    <property type="match status" value="1"/>
</dbReference>
<protein>
    <recommendedName>
        <fullName evidence="3">Reverse transcriptase domain-containing protein</fullName>
    </recommendedName>
</protein>
<reference evidence="2" key="1">
    <citation type="submission" date="2011-08" db="EMBL/GenBank/DDBJ databases">
        <title>The draft genome of Latimeria chalumnae.</title>
        <authorList>
            <person name="Di Palma F."/>
            <person name="Alfoldi J."/>
            <person name="Johnson J."/>
            <person name="Berlin A."/>
            <person name="Gnerre S."/>
            <person name="Jaffe D."/>
            <person name="MacCallum I."/>
            <person name="Young S."/>
            <person name="Walker B.J."/>
            <person name="Lander E."/>
            <person name="Lindblad-Toh K."/>
        </authorList>
    </citation>
    <scope>NUCLEOTIDE SEQUENCE [LARGE SCALE GENOMIC DNA]</scope>
    <source>
        <strain evidence="2">Wild caught</strain>
    </source>
</reference>
<dbReference type="Ensembl" id="ENSLACT00000007058.1">
    <property type="protein sequence ID" value="ENSLACP00000006999.1"/>
    <property type="gene ID" value="ENSLACG00000006214.1"/>
</dbReference>
<accession>H3ABH8</accession>
<evidence type="ECO:0008006" key="3">
    <source>
        <dbReference type="Google" id="ProtNLM"/>
    </source>
</evidence>
<dbReference type="Proteomes" id="UP000008672">
    <property type="component" value="Unassembled WGS sequence"/>
</dbReference>